<keyword evidence="2" id="KW-0032">Aminotransferase</keyword>
<feature type="region of interest" description="Disordered" evidence="4">
    <location>
        <begin position="305"/>
        <end position="331"/>
    </location>
</feature>
<gene>
    <name evidence="5 7" type="ORF">P152DRAFT_451123</name>
</gene>
<dbReference type="FunFam" id="3.90.1150.10:FF:000080">
    <property type="entry name" value="Bifunctional dethiobiotin synthetase/adenosylmethionine-8-amino-7-oxononanoate aminotransferase"/>
    <property type="match status" value="1"/>
</dbReference>
<dbReference type="GO" id="GO:0005524">
    <property type="term" value="F:ATP binding"/>
    <property type="evidence" value="ECO:0007669"/>
    <property type="project" value="InterPro"/>
</dbReference>
<dbReference type="PANTHER" id="PTHR42684:SF3">
    <property type="entry name" value="ADENOSYLMETHIONINE-8-AMINO-7-OXONONANOATE AMINOTRANSFERASE"/>
    <property type="match status" value="1"/>
</dbReference>
<dbReference type="Gene3D" id="3.40.640.10">
    <property type="entry name" value="Type I PLP-dependent aspartate aminotransferase-like (Major domain)"/>
    <property type="match status" value="1"/>
</dbReference>
<dbReference type="GO" id="GO:0000287">
    <property type="term" value="F:magnesium ion binding"/>
    <property type="evidence" value="ECO:0007669"/>
    <property type="project" value="InterPro"/>
</dbReference>
<dbReference type="InterPro" id="IPR005814">
    <property type="entry name" value="Aminotrans_3"/>
</dbReference>
<evidence type="ECO:0000313" key="5">
    <source>
        <dbReference type="EMBL" id="KAF1810370.1"/>
    </source>
</evidence>
<dbReference type="InterPro" id="IPR027417">
    <property type="entry name" value="P-loop_NTPase"/>
</dbReference>
<keyword evidence="6" id="KW-1185">Reference proteome</keyword>
<comment type="subcellular location">
    <subcellularLocation>
        <location evidence="1">Mitochondrion</location>
    </subcellularLocation>
</comment>
<dbReference type="SUPFAM" id="SSF53383">
    <property type="entry name" value="PLP-dependent transferases"/>
    <property type="match status" value="1"/>
</dbReference>
<dbReference type="Pfam" id="PF13500">
    <property type="entry name" value="AAA_26"/>
    <property type="match status" value="1"/>
</dbReference>
<dbReference type="GO" id="GO:0005739">
    <property type="term" value="C:mitochondrion"/>
    <property type="evidence" value="ECO:0007669"/>
    <property type="project" value="UniProtKB-SubCell"/>
</dbReference>
<evidence type="ECO:0000313" key="6">
    <source>
        <dbReference type="Proteomes" id="UP000504638"/>
    </source>
</evidence>
<organism evidence="5">
    <name type="scientific">Eremomyces bilateralis CBS 781.70</name>
    <dbReference type="NCBI Taxonomy" id="1392243"/>
    <lineage>
        <taxon>Eukaryota</taxon>
        <taxon>Fungi</taxon>
        <taxon>Dikarya</taxon>
        <taxon>Ascomycota</taxon>
        <taxon>Pezizomycotina</taxon>
        <taxon>Dothideomycetes</taxon>
        <taxon>Dothideomycetes incertae sedis</taxon>
        <taxon>Eremomycetales</taxon>
        <taxon>Eremomycetaceae</taxon>
        <taxon>Eremomyces</taxon>
    </lineage>
</organism>
<dbReference type="Pfam" id="PF00202">
    <property type="entry name" value="Aminotran_3"/>
    <property type="match status" value="2"/>
</dbReference>
<dbReference type="HAMAP" id="MF_00336">
    <property type="entry name" value="BioD"/>
    <property type="match status" value="1"/>
</dbReference>
<dbReference type="UniPathway" id="UPA00078"/>
<dbReference type="GO" id="GO:0004015">
    <property type="term" value="F:adenosylmethionine-8-amino-7-oxononanoate transaminase activity"/>
    <property type="evidence" value="ECO:0007669"/>
    <property type="project" value="TreeGrafter"/>
</dbReference>
<dbReference type="InterPro" id="IPR049704">
    <property type="entry name" value="Aminotrans_3_PPA_site"/>
</dbReference>
<dbReference type="PROSITE" id="PS00600">
    <property type="entry name" value="AA_TRANSFER_CLASS_3"/>
    <property type="match status" value="1"/>
</dbReference>
<name>A0A6G1FXG4_9PEZI</name>
<protein>
    <submittedName>
        <fullName evidence="5 7">PLP-dependent transferase</fullName>
    </submittedName>
</protein>
<evidence type="ECO:0000256" key="2">
    <source>
        <dbReference type="ARBA" id="ARBA00022576"/>
    </source>
</evidence>
<evidence type="ECO:0000256" key="3">
    <source>
        <dbReference type="ARBA" id="ARBA00022679"/>
    </source>
</evidence>
<dbReference type="CDD" id="cd03109">
    <property type="entry name" value="DTBS"/>
    <property type="match status" value="1"/>
</dbReference>
<reference evidence="7" key="2">
    <citation type="submission" date="2020-04" db="EMBL/GenBank/DDBJ databases">
        <authorList>
            <consortium name="NCBI Genome Project"/>
        </authorList>
    </citation>
    <scope>NUCLEOTIDE SEQUENCE</scope>
    <source>
        <strain evidence="7">CBS 781.70</strain>
    </source>
</reference>
<dbReference type="GO" id="GO:0009102">
    <property type="term" value="P:biotin biosynthetic process"/>
    <property type="evidence" value="ECO:0007669"/>
    <property type="project" value="UniProtKB-UniPathway"/>
</dbReference>
<dbReference type="Gene3D" id="3.40.50.300">
    <property type="entry name" value="P-loop containing nucleotide triphosphate hydrolases"/>
    <property type="match status" value="1"/>
</dbReference>
<reference evidence="7" key="3">
    <citation type="submission" date="2025-04" db="UniProtKB">
        <authorList>
            <consortium name="RefSeq"/>
        </authorList>
    </citation>
    <scope>IDENTIFICATION</scope>
    <source>
        <strain evidence="7">CBS 781.70</strain>
    </source>
</reference>
<sequence length="821" mass="90245">MPYVGAFLHPSLHALQIYGANTNVGKTIASTVLCRALRSRRKGAAVRYVKPVSTGPDWEADDGHITRHAKGVESTCLFQFDEPVSPHLAARAAGRPLPDATIVQSLHACLHSHASRSLSQLSHTLVETAGATLSPAPSGSLQADLYRPLRLPVLLVGDPKLGGIGATISAYESLRIRGYDVDGVVVFREGDAHADRRYGNYEYLREWFWKEGRRVPVWGWEMPPERHVDEKQDEKNLSGYYGGMENVEEVRNVMGRMEERHDERIKEVQSLPQRAHERVWYPFTQHQGRTEKDIMAIDSAHGDFFQTLSPPSTSHSAPESNKASESSAPPSLLSPLFDASASWWTQGLGHSNPSLAMAAAHAATRYGHVMFASGAHEPAVGLIEDVIQTLGNERLTRGFYSDDGSTAMEVALKMGLSAWERRTGIARGTDKEGEETLILGLTGSYHGDTIGVMDCSEPGVYNEKVSWYRGRGFWFDYPTVGMKDGKWRVEVPDSLKAELGEGMVADELAGVFDLEARQDDRKRYEAFILETLKTEIQEKGKRFGALIMEPVILGAGGMFFADPLFQATLVHTIRSNPSLFSDHTNPSDPRDWRGLPIIFDEVFTGIYRLGRPSAASFLGVTPDISAHAKLLTGGLLPLSLTMASESIFNAFLSAEKSEALLHGHSYTAHPMGCEVGRESLRKLGELEREGEDWGAWKRDWAADREVGQGEDSRSGQGLASTSTDVWSCWSKQFVGRLSGRDDVERVWALGSVLAVTLVDRAGSGYTSTATAGLQRKLMAEAATYGWGVHSRVLGNVIYFMASQTSTSEVLAGVETMIWRSL</sequence>
<dbReference type="PANTHER" id="PTHR42684">
    <property type="entry name" value="ADENOSYLMETHIONINE-8-AMINO-7-OXONONANOATE AMINOTRANSFERASE"/>
    <property type="match status" value="1"/>
</dbReference>
<dbReference type="RefSeq" id="XP_033532001.1">
    <property type="nucleotide sequence ID" value="XM_033678206.1"/>
</dbReference>
<dbReference type="SUPFAM" id="SSF52540">
    <property type="entry name" value="P-loop containing nucleoside triphosphate hydrolases"/>
    <property type="match status" value="1"/>
</dbReference>
<accession>A0A6G1FXG4</accession>
<dbReference type="GO" id="GO:0004141">
    <property type="term" value="F:dethiobiotin synthase activity"/>
    <property type="evidence" value="ECO:0007669"/>
    <property type="project" value="InterPro"/>
</dbReference>
<feature type="compositionally biased region" description="Polar residues" evidence="4">
    <location>
        <begin position="306"/>
        <end position="321"/>
    </location>
</feature>
<dbReference type="InterPro" id="IPR015424">
    <property type="entry name" value="PyrdxlP-dep_Trfase"/>
</dbReference>
<dbReference type="AlphaFoldDB" id="A0A6G1FXG4"/>
<dbReference type="Proteomes" id="UP000504638">
    <property type="component" value="Unplaced"/>
</dbReference>
<dbReference type="GeneID" id="54418776"/>
<reference evidence="5 7" key="1">
    <citation type="submission" date="2020-01" db="EMBL/GenBank/DDBJ databases">
        <authorList>
            <consortium name="DOE Joint Genome Institute"/>
            <person name="Haridas S."/>
            <person name="Albert R."/>
            <person name="Binder M."/>
            <person name="Bloem J."/>
            <person name="Labutti K."/>
            <person name="Salamov A."/>
            <person name="Andreopoulos B."/>
            <person name="Baker S.E."/>
            <person name="Barry K."/>
            <person name="Bills G."/>
            <person name="Bluhm B.H."/>
            <person name="Cannon C."/>
            <person name="Castanera R."/>
            <person name="Culley D.E."/>
            <person name="Daum C."/>
            <person name="Ezra D."/>
            <person name="Gonzalez J.B."/>
            <person name="Henrissat B."/>
            <person name="Kuo A."/>
            <person name="Liang C."/>
            <person name="Lipzen A."/>
            <person name="Lutzoni F."/>
            <person name="Magnuson J."/>
            <person name="Mondo S."/>
            <person name="Nolan M."/>
            <person name="Ohm R."/>
            <person name="Pangilinan J."/>
            <person name="Park H.-J."/>
            <person name="Ramirez L."/>
            <person name="Alfaro M."/>
            <person name="Sun H."/>
            <person name="Tritt A."/>
            <person name="Yoshinaga Y."/>
            <person name="Zwiers L.-H."/>
            <person name="Turgeon B.G."/>
            <person name="Goodwin S.B."/>
            <person name="Spatafora J.W."/>
            <person name="Crous P.W."/>
            <person name="Grigoriev I.V."/>
        </authorList>
    </citation>
    <scope>NUCLEOTIDE SEQUENCE</scope>
    <source>
        <strain evidence="5 7">CBS 781.70</strain>
    </source>
</reference>
<evidence type="ECO:0000313" key="7">
    <source>
        <dbReference type="RefSeq" id="XP_033532001.1"/>
    </source>
</evidence>
<dbReference type="GO" id="GO:0030170">
    <property type="term" value="F:pyridoxal phosphate binding"/>
    <property type="evidence" value="ECO:0007669"/>
    <property type="project" value="InterPro"/>
</dbReference>
<dbReference type="EMBL" id="ML975166">
    <property type="protein sequence ID" value="KAF1810370.1"/>
    <property type="molecule type" value="Genomic_DNA"/>
</dbReference>
<evidence type="ECO:0000256" key="4">
    <source>
        <dbReference type="SAM" id="MobiDB-lite"/>
    </source>
</evidence>
<dbReference type="OrthoDB" id="425114at2759"/>
<proteinExistence type="inferred from homology"/>
<dbReference type="InterPro" id="IPR004472">
    <property type="entry name" value="DTB_synth_BioD"/>
</dbReference>
<keyword evidence="3 5" id="KW-0808">Transferase</keyword>
<dbReference type="InterPro" id="IPR015421">
    <property type="entry name" value="PyrdxlP-dep_Trfase_major"/>
</dbReference>
<evidence type="ECO:0000256" key="1">
    <source>
        <dbReference type="ARBA" id="ARBA00004173"/>
    </source>
</evidence>